<organism evidence="1 2">
    <name type="scientific">Ideonella alba</name>
    <dbReference type="NCBI Taxonomy" id="2824118"/>
    <lineage>
        <taxon>Bacteria</taxon>
        <taxon>Pseudomonadati</taxon>
        <taxon>Pseudomonadota</taxon>
        <taxon>Betaproteobacteria</taxon>
        <taxon>Burkholderiales</taxon>
        <taxon>Sphaerotilaceae</taxon>
        <taxon>Ideonella</taxon>
    </lineage>
</organism>
<dbReference type="InterPro" id="IPR025680">
    <property type="entry name" value="DddI"/>
</dbReference>
<sequence length="125" mass="13979">MVVAASFNGRTEDIATVDALGEALDRFDRSSHFELWVSVAGGPSMCMLRNSGNAWLMYLRHAGDSGFVSFGEAGRAGTEKYLLSHGQEDEYPLAWCIELEQCYKAIAYFYVNEGAMPDWVQWHEA</sequence>
<gene>
    <name evidence="1" type="ORF">KAK03_24605</name>
</gene>
<evidence type="ECO:0000313" key="1">
    <source>
        <dbReference type="EMBL" id="MBQ0933661.1"/>
    </source>
</evidence>
<dbReference type="Pfam" id="PF14430">
    <property type="entry name" value="Imm1"/>
    <property type="match status" value="1"/>
</dbReference>
<keyword evidence="2" id="KW-1185">Reference proteome</keyword>
<dbReference type="AlphaFoldDB" id="A0A941BH51"/>
<proteinExistence type="predicted"/>
<evidence type="ECO:0000313" key="2">
    <source>
        <dbReference type="Proteomes" id="UP000676246"/>
    </source>
</evidence>
<accession>A0A941BH51</accession>
<name>A0A941BH51_9BURK</name>
<reference evidence="1 2" key="1">
    <citation type="submission" date="2021-04" db="EMBL/GenBank/DDBJ databases">
        <title>The genome sequence of Ideonella sp. 3Y2.</title>
        <authorList>
            <person name="Liu Y."/>
        </authorList>
    </citation>
    <scope>NUCLEOTIDE SEQUENCE [LARGE SCALE GENOMIC DNA]</scope>
    <source>
        <strain evidence="1 2">3Y2</strain>
    </source>
</reference>
<dbReference type="Proteomes" id="UP000676246">
    <property type="component" value="Unassembled WGS sequence"/>
</dbReference>
<comment type="caution">
    <text evidence="1">The sequence shown here is derived from an EMBL/GenBank/DDBJ whole genome shotgun (WGS) entry which is preliminary data.</text>
</comment>
<protein>
    <recommendedName>
        <fullName evidence="3">Immunity protein Imm1</fullName>
    </recommendedName>
</protein>
<dbReference type="EMBL" id="JAGQDD010000041">
    <property type="protein sequence ID" value="MBQ0933661.1"/>
    <property type="molecule type" value="Genomic_DNA"/>
</dbReference>
<evidence type="ECO:0008006" key="3">
    <source>
        <dbReference type="Google" id="ProtNLM"/>
    </source>
</evidence>